<dbReference type="GO" id="GO:0006355">
    <property type="term" value="P:regulation of DNA-templated transcription"/>
    <property type="evidence" value="ECO:0007669"/>
    <property type="project" value="InterPro"/>
</dbReference>
<dbReference type="InterPro" id="IPR000684">
    <property type="entry name" value="RNA_pol_II_repeat_euk"/>
</dbReference>
<feature type="region of interest" description="Disordered" evidence="11">
    <location>
        <begin position="1401"/>
        <end position="1427"/>
    </location>
</feature>
<dbReference type="GO" id="GO:0005675">
    <property type="term" value="C:transcription factor TFIIH holo complex"/>
    <property type="evidence" value="ECO:0007669"/>
    <property type="project" value="UniProtKB-UniRule"/>
</dbReference>
<dbReference type="SUPFAM" id="SSF54236">
    <property type="entry name" value="Ubiquitin-like"/>
    <property type="match status" value="1"/>
</dbReference>
<evidence type="ECO:0000259" key="14">
    <source>
        <dbReference type="PROSITE" id="PS50234"/>
    </source>
</evidence>
<dbReference type="SUPFAM" id="SSF53300">
    <property type="entry name" value="vWA-like"/>
    <property type="match status" value="1"/>
</dbReference>
<keyword evidence="3 10" id="KW-0479">Metal-binding</keyword>
<keyword evidence="4" id="KW-0677">Repeat</keyword>
<dbReference type="GO" id="GO:0006289">
    <property type="term" value="P:nucleotide-excision repair"/>
    <property type="evidence" value="ECO:0007669"/>
    <property type="project" value="UniProtKB-UniRule"/>
</dbReference>
<dbReference type="SUPFAM" id="SSF56399">
    <property type="entry name" value="ADP-ribosylation"/>
    <property type="match status" value="1"/>
</dbReference>
<dbReference type="Gene3D" id="3.40.50.10190">
    <property type="entry name" value="BRCT domain"/>
    <property type="match status" value="1"/>
</dbReference>
<dbReference type="InterPro" id="IPR031273">
    <property type="entry name" value="PARP4"/>
</dbReference>
<dbReference type="InterPro" id="IPR036616">
    <property type="entry name" value="Poly(ADP-ribose)pol_reg_dom_sf"/>
</dbReference>
<keyword evidence="7 10" id="KW-0804">Transcription</keyword>
<dbReference type="Gene3D" id="3.40.50.410">
    <property type="entry name" value="von Willebrand factor, type A domain"/>
    <property type="match status" value="2"/>
</dbReference>
<feature type="domain" description="PARP catalytic" evidence="15">
    <location>
        <begin position="402"/>
        <end position="607"/>
    </location>
</feature>
<dbReference type="GO" id="GO:0003677">
    <property type="term" value="F:DNA binding"/>
    <property type="evidence" value="ECO:0007669"/>
    <property type="project" value="UniProtKB-KW"/>
</dbReference>
<evidence type="ECO:0000256" key="1">
    <source>
        <dbReference type="ARBA" id="ARBA00004123"/>
    </source>
</evidence>
<keyword evidence="10" id="KW-0227">DNA damage</keyword>
<keyword evidence="2" id="KW-0597">Phosphoprotein</keyword>
<dbReference type="InterPro" id="IPR004600">
    <property type="entry name" value="TFIIH_Tfb4/GTF2H3"/>
</dbReference>
<keyword evidence="10" id="KW-0863">Zinc-finger</keyword>
<dbReference type="PROSITE" id="PS50234">
    <property type="entry name" value="VWFA"/>
    <property type="match status" value="1"/>
</dbReference>
<accession>A0A8B8EIU0</accession>
<dbReference type="SMART" id="SM00292">
    <property type="entry name" value="BRCT"/>
    <property type="match status" value="1"/>
</dbReference>
<evidence type="ECO:0000256" key="7">
    <source>
        <dbReference type="ARBA" id="ARBA00023163"/>
    </source>
</evidence>
<dbReference type="PROSITE" id="PS50053">
    <property type="entry name" value="UBIQUITIN_2"/>
    <property type="match status" value="1"/>
</dbReference>
<dbReference type="GO" id="GO:0008270">
    <property type="term" value="F:zinc ion binding"/>
    <property type="evidence" value="ECO:0007669"/>
    <property type="project" value="UniProtKB-KW"/>
</dbReference>
<dbReference type="GO" id="GO:0003950">
    <property type="term" value="F:NAD+ poly-ADP-ribosyltransferase activity"/>
    <property type="evidence" value="ECO:0007669"/>
    <property type="project" value="UniProtKB-UniRule"/>
</dbReference>
<dbReference type="InterPro" id="IPR001357">
    <property type="entry name" value="BRCT_dom"/>
</dbReference>
<dbReference type="InterPro" id="IPR013694">
    <property type="entry name" value="VIT"/>
</dbReference>
<name>A0A8B8EIU0_CRAVI</name>
<evidence type="ECO:0000256" key="4">
    <source>
        <dbReference type="ARBA" id="ARBA00022737"/>
    </source>
</evidence>
<keyword evidence="9" id="KW-0520">NAD</keyword>
<dbReference type="Pfam" id="PF00240">
    <property type="entry name" value="ubiquitin"/>
    <property type="match status" value="1"/>
</dbReference>
<keyword evidence="10" id="KW-0805">Transcription regulation</keyword>
<feature type="region of interest" description="Disordered" evidence="11">
    <location>
        <begin position="2160"/>
        <end position="2296"/>
    </location>
</feature>
<dbReference type="InterPro" id="IPR029071">
    <property type="entry name" value="Ubiquitin-like_domsf"/>
</dbReference>
<dbReference type="InterPro" id="IPR002035">
    <property type="entry name" value="VWF_A"/>
</dbReference>
<keyword evidence="8 10" id="KW-0539">Nucleus</keyword>
<dbReference type="SMART" id="SM00609">
    <property type="entry name" value="VIT"/>
    <property type="match status" value="1"/>
</dbReference>
<gene>
    <name evidence="18" type="primary">LOC111135118</name>
</gene>
<dbReference type="PANTHER" id="PTHR46530:SF1">
    <property type="entry name" value="PROTEIN MONO-ADP-RIBOSYLTRANSFERASE PARP4"/>
    <property type="match status" value="1"/>
</dbReference>
<evidence type="ECO:0000256" key="5">
    <source>
        <dbReference type="ARBA" id="ARBA00022833"/>
    </source>
</evidence>
<dbReference type="GO" id="GO:0000439">
    <property type="term" value="C:transcription factor TFIIH core complex"/>
    <property type="evidence" value="ECO:0007669"/>
    <property type="project" value="UniProtKB-UniRule"/>
</dbReference>
<evidence type="ECO:0000313" key="17">
    <source>
        <dbReference type="Proteomes" id="UP000694844"/>
    </source>
</evidence>
<dbReference type="Pfam" id="PF03850">
    <property type="entry name" value="Tfb4"/>
    <property type="match status" value="1"/>
</dbReference>
<dbReference type="Pfam" id="PF13768">
    <property type="entry name" value="VWA_3"/>
    <property type="match status" value="1"/>
</dbReference>
<feature type="compositionally biased region" description="Basic residues" evidence="11">
    <location>
        <begin position="2219"/>
        <end position="2231"/>
    </location>
</feature>
<protein>
    <recommendedName>
        <fullName evidence="9 10">Multifunctional fusion protein</fullName>
    </recommendedName>
    <domain>
        <recommendedName>
            <fullName evidence="9">Poly [ADP-ribose] polymerase</fullName>
            <shortName evidence="9">PARP</shortName>
            <ecNumber evidence="9">2.4.2.-</ecNumber>
        </recommendedName>
    </domain>
    <domain>
        <recommendedName>
            <fullName evidence="10">General transcription factor IIH subunit 3</fullName>
        </recommendedName>
        <alternativeName>
            <fullName evidence="10">General transcription factor IIH polypeptide 3</fullName>
        </alternativeName>
    </domain>
</protein>
<organism evidence="17 18">
    <name type="scientific">Crassostrea virginica</name>
    <name type="common">Eastern oyster</name>
    <dbReference type="NCBI Taxonomy" id="6565"/>
    <lineage>
        <taxon>Eukaryota</taxon>
        <taxon>Metazoa</taxon>
        <taxon>Spiralia</taxon>
        <taxon>Lophotrochozoa</taxon>
        <taxon>Mollusca</taxon>
        <taxon>Bivalvia</taxon>
        <taxon>Autobranchia</taxon>
        <taxon>Pteriomorphia</taxon>
        <taxon>Ostreida</taxon>
        <taxon>Ostreoidea</taxon>
        <taxon>Ostreidae</taxon>
        <taxon>Crassostrea</taxon>
    </lineage>
</organism>
<dbReference type="PROSITE" id="PS51468">
    <property type="entry name" value="VIT"/>
    <property type="match status" value="1"/>
</dbReference>
<feature type="compositionally biased region" description="Basic and acidic residues" evidence="11">
    <location>
        <begin position="2192"/>
        <end position="2218"/>
    </location>
</feature>
<dbReference type="SUPFAM" id="SSF52113">
    <property type="entry name" value="BRCT domain"/>
    <property type="match status" value="1"/>
</dbReference>
<dbReference type="PROSITE" id="PS51059">
    <property type="entry name" value="PARP_CATALYTIC"/>
    <property type="match status" value="1"/>
</dbReference>
<feature type="domain" description="VWFA" evidence="14">
    <location>
        <begin position="903"/>
        <end position="1083"/>
    </location>
</feature>
<evidence type="ECO:0000256" key="2">
    <source>
        <dbReference type="ARBA" id="ARBA00022553"/>
    </source>
</evidence>
<comment type="subunit">
    <text evidence="10">Part of a TFIID-containing RNA polymerase II pre-initiation complex that is composed of TBP and at least GTF2A1, GTF2A2, GTF2E1, GTF2E2, GTF2F1, GTF2H2, GTF2H3, GTF2H4, GTF2H5, GTF2B, TCEA1, ERCC2, ERCC3, TAF1, TAF2, TAF3, TAF4, TAF5, TAF6, TAF7, TAF8, TAF9, TAF10, TAF11, TAF12 and TAF13. Component of the 7-subunit TFIIH core complex composed of XPB/ERCC3, XPD/ERCC2, GTF2H1, GTF2H2, GTF2H3, GTF2H4 and GTF2H5, which is active in NER. The core complex associates with the 3-subunit CDK-activating kinase (CAK) module composed of CCNH/cyclin H, CDK7 and MNAT1 to form the 10-subunit holoenzyme (holo-TFIIH) active in transcription. Interacts with RARA; the interaction requires prior phosphorylation of RARA on 'Ser-369' which then enhances interaction of RARA with CDK7.</text>
</comment>
<feature type="region of interest" description="Disordered" evidence="11">
    <location>
        <begin position="1751"/>
        <end position="1785"/>
    </location>
</feature>
<keyword evidence="9" id="KW-0808">Transferase</keyword>
<dbReference type="Gene3D" id="3.10.20.90">
    <property type="entry name" value="Phosphatidylinositol 3-kinase Catalytic Subunit, Chain A, domain 1"/>
    <property type="match status" value="1"/>
</dbReference>
<comment type="similarity">
    <text evidence="10">Belongs to the TFB4 family.</text>
</comment>
<sequence>MPENPFEFPMTQRIDAVQESYNMSQTKTNNKNIFRDCVFVLEFDILTKLKEKQHWRKKITEHGGTVSYVFTRKVNYVVLFGDMLEKSSYKRKQAVRHNVPILRCEFITDCTEQGQILPTGTYAVKEPVYGKNFKKGRITKQQKTNSSYLSAKRHIRSVNLNAVKSWSLDDPEAPSHNDDQYEVAKYALLKLAKMVHVIEVHALTSCDKFRLYHQGGKLEGEHILASEGPVVWYLDTADEVLICFEQLYKRYTSGIMHMEPWQNPKFVSNQMGSHKLKMILDDLCSMNNDLDPDVGMFVEMIWKEAIQEAEKMLTVSLQHMKSDKVDDAVIILQQIQQMKREKKSDDHLSELVEEFYQEALPHKQQYIMQDLSPQVVSQKLDLCQLIYDVLTVSEATDYSPAASTVAKYRALRCHMTKLDQSSDQCQIIQNMISDSEYSVAVHSIFEVGRTVEDILYETTSHSIGNTKLLMHASGPQNLLGILSRGLLLPQNVSEEHGVRRTDGGKLGYGIYFSNSFETCLQYAVPSVVSGIRLLIICEVALGECCDLTSIHRDLTAPPSGFHSCHGVKLTEDTPTDFMDDEFVIYNTSQQRVKYVVLFTLPTDPPPRSIQTTPEEKNVEVVSSSVDVTDLKDLPNPLSKVTSGLISNNKSVRIPLKAVHIRAKVIDMVAKVVVMQSYKNNMTEPIEAKYVFPLGETAAVCGFEAFINGKHIIGEIKEKKTAHREYREAISKGHGAYLMDEEEPDVFTVSVGNLPPKCEVLIKVTYITELGVEGDGIALTIPATVAQWVKDTALAQQTQSETTVLQIRDPVEYQISLQAAVEMPFEIRALKSSTHKLKYKKTDTKAVVEIPKKSTFTEGFQLLIVLAEIHVPRMWVERHPEKDTLACMLAFYPEFEAAIDLSPEVIFLVDLSNSMKGDSFYDSRKVLLLALGSLPEKSTFNIVLFGSSFKELFQFPHKITNNSTNLAIKYIEEANPVMGCSDILSPLKSLYLLSPADGSRSIFLISDGFVGNKEDLFHLVAKHSVKNRLFCLGVGSNRDSHTLRSLANQGGGTHEYYNRKSKSTWQAKITLQIEQATRPGISQVQVEWGPLTDKQDPPLQAPYRIPSLFSASRQVVYGLALKNCTQAKLTANVDGQEFDTIVSTTELNFTEGVMLHQLAARAVIRDYEDGILSDSRLDHKVIKQERKPFIIELSKEFGIVTPYTSFVAIEERKEGEASDGPSIKKLVAQESVDILTYMGWSNLDNMDEKDPVECVEELLRKANIAESFSQFEAERCYLSILDYREDLLLEENRGLCEKVLEKVDGFFSSQDSEKARLLRKEYRQYLPIPKRLEVRTLTGKSIPVMAKTVAELKSEIMEKQGLSSTDSFRLIYDGKLLEDTTELDMPEDSSIFLVLRLRGGPCDGQEDPQQQSQQTIPKSLSAETSRKTIIPSRRKSKRKRISTMMNVDTECGEPEALNITVPTLSAKGESVIMKDKPKEPGKLTEDGNVSSFDANIEKAFQVGENRNLIDNWNTEQFGFEIQCHAANGLEFASNEVHHASPGVAPCSTAGMAPVPSHSVRSQAFIPTSPIFMPQLLAPVTGNMAPIPAASPAYSPISPSYSRTSPVYSPTSSAIFMPQLMATANIAPEPTNSPKSLENCPIVLAYSATSPAYSPTSPAFMPQFSLTANMAPIIPNYSPTSLACNLGSLSYPTSCSPSRSLTKFATAQLSCSNVDDEEDEEKDVDNDEIGNISIIDSDRGSSLKRRSFVIRSTENRRRERRRKSRSRSRDRSLDSRDRSLDSSHSCREQSHKRRDRCRDKSWDRRDRSRDRRWDSREKSRDRSWDRRDRCRDKSWDRRDRSRDRRWDSRERSRDRSWDSRDRCRDRSWDSRDRSRDRRWDSRERSRNRRWDSRDRSRERRWDSRDRSRDRSLDISDRNRDRRWDSRDRSRDRRWDSRGRSRDRSLDSRDRSRDRRWDSRDRSRDKSLDSSDSCRERSHKRRDRCRDRSWDSRDRSRNRRWDKRDRSRERRWDSRDKSRERSLDISDRNRDRRWDSRDRSRDRRWDSRDRSRDRSLDSRDRSRDRRWDSRDRSRDKSWDSSDSCREQSQKIRDRCRDRSWDSRERSRNRRWDSRDRNRERSLDSSNRNRDKSWDSRDRCRDRSWDSRDRSRDRRWDSRERSRNRSWGSRDRSRDGSLDSNKSSKESSQNRRVRSRDRERDSRERSRDRGQGKKGKSLDIRYRGRRRDQKKRGSMHQRWDTGSRDRSRDRRWDSRERSREKRWNNRDKSRDRRWDSRDRSRDRRDGGPRRRGRSGHRSWNGKEGDLEALKVVQKNTCIIKMHVEETKYDLQLLDEELQNSLCWHRRELWPNRNSQQREEYFMTGYLYCPQMASRNIRTCAVDIWVQPQHTERFKDISWLDEMHMNLVPEYFLTMPSIQPLMREKVEASLFQVQWEVGQPTLRNLLTSGMVGCIQTKQPNGQFVLLLVIQQNPVGPTSLVCLMDGETVAERLQKFVRNHREQVNEHGLRLLETSSTDAPYIDMWRSIRELDFQEDLSLPPPEEHGLWTLKDNLLEALGINAEKFEQFLKNQGFFSFPKSIQNEISPVLSTFLVDGVKSQLIIILDTNPVWWGQKPSSHSKAQQKMSLTECLNSVMVFAHSHLMMSHSNKLAIIAAHSDQSVFLYPANTPSNPTLPEAEDEGSERSDGKYELFDQVDKQIKEGIKSLIDNCMNGQLYPDSLVAGALAMALCYINKAEKSHEQLGILSSRILVIKGSEDNTEQYMNLMNAVFTAQKQNVVIDACILDNESGLLQQACDITGGIYLKIPQMKGLLQYLMWVFLPDPLERPKLTLPPKVQVDYRAACFCHRNLIDIGYVCSVCLSIFCAFSPICGTCQTTFKIFGPPKASLYLLSPTKKEMPSEENTEKTTRQIVNELYPLVDDAELRSRVNGAVCDFVTYDATSVSALQHFQPIQENTECIFARRAVLWGNRDWDTNIGLGTLAVKWLPTLLQFTLVCRQYKLDGFPIEVTQEYHQGDIQMFAQTFKRILKVISDNDPRNVKCMNRSYIGRKGWVFEFNKVTFFITTFGPFYSESNSRYAFGSENCFILLQPELSFALHDLSPDTPETNYDNPITERERIRCAYRNAGRPYIIPRDMTQPMAWDMIKPITDHDEIIHWWE</sequence>
<dbReference type="SMART" id="SM00327">
    <property type="entry name" value="VWA"/>
    <property type="match status" value="1"/>
</dbReference>
<dbReference type="PROSITE" id="PS00115">
    <property type="entry name" value="RNA_POL_II_REPEAT"/>
    <property type="match status" value="1"/>
</dbReference>
<feature type="compositionally biased region" description="Basic and acidic residues" evidence="11">
    <location>
        <begin position="2160"/>
        <end position="2185"/>
    </location>
</feature>
<dbReference type="PROSITE" id="PS50172">
    <property type="entry name" value="BRCT"/>
    <property type="match status" value="1"/>
</dbReference>
<comment type="function">
    <text evidence="10">Component of the general transcription and DNA repair factor IIH (TFIIH) core complex, which is involved in general and transcription-coupled nucleotide excision repair (NER) of damaged DNA and, when complexed to CAK, in RNA transcription by RNA polymerase II. In NER, TFIIH acts by opening DNA around the lesion to allow the excision of the damaged oligonucleotide and its replacement by a new DNA fragment. In transcription, TFIIH has an essential role in transcription initiation. When the pre-initiation complex (PIC) has been established, TFIIH is required for promoter opening and promoter escape. Phosphorylation of the C-terminal tail (CTD) of the largest subunit of RNA polymerase II by the kinase module CAK controls the initiation of transcription.</text>
</comment>
<evidence type="ECO:0000256" key="11">
    <source>
        <dbReference type="SAM" id="MobiDB-lite"/>
    </source>
</evidence>
<dbReference type="InterPro" id="IPR000626">
    <property type="entry name" value="Ubiquitin-like_dom"/>
</dbReference>
<keyword evidence="5 10" id="KW-0862">Zinc</keyword>
<feature type="compositionally biased region" description="Basic and acidic residues" evidence="11">
    <location>
        <begin position="2233"/>
        <end position="2284"/>
    </location>
</feature>
<comment type="subcellular location">
    <subcellularLocation>
        <location evidence="1 10">Nucleus</location>
    </subcellularLocation>
</comment>
<dbReference type="InterPro" id="IPR038196">
    <property type="entry name" value="Med25_PTOV_sf"/>
</dbReference>
<dbReference type="PANTHER" id="PTHR46530">
    <property type="entry name" value="PROTEIN MONO-ADP-RIBOSYLTRANSFERASE PARP4"/>
    <property type="match status" value="1"/>
</dbReference>
<dbReference type="Proteomes" id="UP000694844">
    <property type="component" value="Chromosome 5"/>
</dbReference>
<dbReference type="GeneID" id="111135118"/>
<feature type="compositionally biased region" description="Basic and acidic residues" evidence="11">
    <location>
        <begin position="1765"/>
        <end position="1785"/>
    </location>
</feature>
<reference evidence="18" key="1">
    <citation type="submission" date="2025-08" db="UniProtKB">
        <authorList>
            <consortium name="RefSeq"/>
        </authorList>
    </citation>
    <scope>IDENTIFICATION</scope>
    <source>
        <tissue evidence="18">Whole sample</tissue>
    </source>
</reference>
<dbReference type="Pfam" id="PF00644">
    <property type="entry name" value="PARP"/>
    <property type="match status" value="1"/>
</dbReference>
<dbReference type="InterPro" id="IPR012317">
    <property type="entry name" value="Poly(ADP-ribose)pol_cat_dom"/>
</dbReference>
<evidence type="ECO:0000259" key="15">
    <source>
        <dbReference type="PROSITE" id="PS51059"/>
    </source>
</evidence>
<evidence type="ECO:0000313" key="18">
    <source>
        <dbReference type="RefSeq" id="XP_022340577.1"/>
    </source>
</evidence>
<evidence type="ECO:0000259" key="12">
    <source>
        <dbReference type="PROSITE" id="PS50053"/>
    </source>
</evidence>
<dbReference type="Pfam" id="PF08487">
    <property type="entry name" value="VIT"/>
    <property type="match status" value="1"/>
</dbReference>
<dbReference type="InterPro" id="IPR036420">
    <property type="entry name" value="BRCT_dom_sf"/>
</dbReference>
<dbReference type="OrthoDB" id="1729737at2759"/>
<dbReference type="RefSeq" id="XP_022340577.1">
    <property type="nucleotide sequence ID" value="XM_022484869.1"/>
</dbReference>
<feature type="region of interest" description="Disordered" evidence="11">
    <location>
        <begin position="2117"/>
        <end position="2141"/>
    </location>
</feature>
<proteinExistence type="inferred from homology"/>
<dbReference type="Gene3D" id="3.90.228.10">
    <property type="match status" value="1"/>
</dbReference>
<keyword evidence="6" id="KW-0238">DNA-binding</keyword>
<evidence type="ECO:0000256" key="6">
    <source>
        <dbReference type="ARBA" id="ARBA00023125"/>
    </source>
</evidence>
<evidence type="ECO:0000256" key="8">
    <source>
        <dbReference type="ARBA" id="ARBA00023242"/>
    </source>
</evidence>
<evidence type="ECO:0000256" key="10">
    <source>
        <dbReference type="RuleBase" id="RU368090"/>
    </source>
</evidence>
<evidence type="ECO:0000259" key="16">
    <source>
        <dbReference type="PROSITE" id="PS51468"/>
    </source>
</evidence>
<evidence type="ECO:0000259" key="13">
    <source>
        <dbReference type="PROSITE" id="PS50172"/>
    </source>
</evidence>
<dbReference type="SUPFAM" id="SSF47587">
    <property type="entry name" value="Domain of poly(ADP-ribose) polymerase"/>
    <property type="match status" value="1"/>
</dbReference>
<feature type="region of interest" description="Disordered" evidence="11">
    <location>
        <begin position="1710"/>
        <end position="1733"/>
    </location>
</feature>
<keyword evidence="10" id="KW-0234">DNA repair</keyword>
<dbReference type="GO" id="GO:0006366">
    <property type="term" value="P:transcription by RNA polymerase II"/>
    <property type="evidence" value="ECO:0007669"/>
    <property type="project" value="InterPro"/>
</dbReference>
<dbReference type="GO" id="GO:0005737">
    <property type="term" value="C:cytoplasm"/>
    <property type="evidence" value="ECO:0007669"/>
    <property type="project" value="TreeGrafter"/>
</dbReference>
<evidence type="ECO:0000256" key="3">
    <source>
        <dbReference type="ARBA" id="ARBA00022723"/>
    </source>
</evidence>
<dbReference type="EC" id="2.4.2.-" evidence="9"/>
<dbReference type="Gene3D" id="2.40.290.30">
    <property type="entry name" value="Mediator complex subunit 25, ACID domain"/>
    <property type="match status" value="1"/>
</dbReference>
<dbReference type="SMART" id="SM00213">
    <property type="entry name" value="UBQ"/>
    <property type="match status" value="1"/>
</dbReference>
<keyword evidence="17" id="KW-1185">Reference proteome</keyword>
<feature type="domain" description="BRCT" evidence="13">
    <location>
        <begin position="29"/>
        <end position="124"/>
    </location>
</feature>
<dbReference type="Pfam" id="PF00533">
    <property type="entry name" value="BRCT"/>
    <property type="match status" value="1"/>
</dbReference>
<feature type="domain" description="Ubiquitin-like" evidence="12">
    <location>
        <begin position="1346"/>
        <end position="1399"/>
    </location>
</feature>
<feature type="compositionally biased region" description="Acidic residues" evidence="11">
    <location>
        <begin position="1712"/>
        <end position="1726"/>
    </location>
</feature>
<keyword evidence="9" id="KW-0328">Glycosyltransferase</keyword>
<evidence type="ECO:0000256" key="9">
    <source>
        <dbReference type="RuleBase" id="RU362114"/>
    </source>
</evidence>
<feature type="domain" description="VIT" evidence="16">
    <location>
        <begin position="639"/>
        <end position="767"/>
    </location>
</feature>
<dbReference type="InterPro" id="IPR036465">
    <property type="entry name" value="vWFA_dom_sf"/>
</dbReference>